<evidence type="ECO:0000313" key="1">
    <source>
        <dbReference type="EMBL" id="JAE03382.1"/>
    </source>
</evidence>
<dbReference type="EMBL" id="GBRH01194514">
    <property type="protein sequence ID" value="JAE03382.1"/>
    <property type="molecule type" value="Transcribed_RNA"/>
</dbReference>
<organism evidence="1">
    <name type="scientific">Arundo donax</name>
    <name type="common">Giant reed</name>
    <name type="synonym">Donax arundinaceus</name>
    <dbReference type="NCBI Taxonomy" id="35708"/>
    <lineage>
        <taxon>Eukaryota</taxon>
        <taxon>Viridiplantae</taxon>
        <taxon>Streptophyta</taxon>
        <taxon>Embryophyta</taxon>
        <taxon>Tracheophyta</taxon>
        <taxon>Spermatophyta</taxon>
        <taxon>Magnoliopsida</taxon>
        <taxon>Liliopsida</taxon>
        <taxon>Poales</taxon>
        <taxon>Poaceae</taxon>
        <taxon>PACMAD clade</taxon>
        <taxon>Arundinoideae</taxon>
        <taxon>Arundineae</taxon>
        <taxon>Arundo</taxon>
    </lineage>
</organism>
<dbReference type="AlphaFoldDB" id="A0A0A9ETE8"/>
<name>A0A0A9ETE8_ARUDO</name>
<reference evidence="1" key="1">
    <citation type="submission" date="2014-09" db="EMBL/GenBank/DDBJ databases">
        <authorList>
            <person name="Magalhaes I.L.F."/>
            <person name="Oliveira U."/>
            <person name="Santos F.R."/>
            <person name="Vidigal T.H.D.A."/>
            <person name="Brescovit A.D."/>
            <person name="Santos A.J."/>
        </authorList>
    </citation>
    <scope>NUCLEOTIDE SEQUENCE</scope>
    <source>
        <tissue evidence="1">Shoot tissue taken approximately 20 cm above the soil surface</tissue>
    </source>
</reference>
<accession>A0A0A9ETE8</accession>
<protein>
    <submittedName>
        <fullName evidence="1">Uncharacterized protein</fullName>
    </submittedName>
</protein>
<reference evidence="1" key="2">
    <citation type="journal article" date="2015" name="Data Brief">
        <title>Shoot transcriptome of the giant reed, Arundo donax.</title>
        <authorList>
            <person name="Barrero R.A."/>
            <person name="Guerrero F.D."/>
            <person name="Moolhuijzen P."/>
            <person name="Goolsby J.A."/>
            <person name="Tidwell J."/>
            <person name="Bellgard S.E."/>
            <person name="Bellgard M.I."/>
        </authorList>
    </citation>
    <scope>NUCLEOTIDE SEQUENCE</scope>
    <source>
        <tissue evidence="1">Shoot tissue taken approximately 20 cm above the soil surface</tissue>
    </source>
</reference>
<sequence length="87" mass="8775">MQAPSNPAATLSATPVHRIARFPASTGHWSDCNSSSNVLRAHSHSDTGSKNLFTPAVAGGCIPFTCGPPGCCGIFGNPGRLAPASPS</sequence>
<proteinExistence type="predicted"/>